<dbReference type="InterPro" id="IPR015943">
    <property type="entry name" value="WD40/YVTN_repeat-like_dom_sf"/>
</dbReference>
<dbReference type="InterPro" id="IPR011042">
    <property type="entry name" value="6-blade_b-propeller_TolB-like"/>
</dbReference>
<gene>
    <name evidence="2" type="ORF">ACFSUO_02875</name>
</gene>
<dbReference type="SUPFAM" id="SSF82171">
    <property type="entry name" value="DPP6 N-terminal domain-like"/>
    <property type="match status" value="1"/>
</dbReference>
<dbReference type="InterPro" id="IPR011659">
    <property type="entry name" value="WD40"/>
</dbReference>
<accession>A0ABW5V282</accession>
<evidence type="ECO:0000313" key="2">
    <source>
        <dbReference type="EMBL" id="MFD2759926.1"/>
    </source>
</evidence>
<reference evidence="3" key="1">
    <citation type="journal article" date="2019" name="Int. J. Syst. Evol. Microbiol.">
        <title>The Global Catalogue of Microorganisms (GCM) 10K type strain sequencing project: providing services to taxonomists for standard genome sequencing and annotation.</title>
        <authorList>
            <consortium name="The Broad Institute Genomics Platform"/>
            <consortium name="The Broad Institute Genome Sequencing Center for Infectious Disease"/>
            <person name="Wu L."/>
            <person name="Ma J."/>
        </authorList>
    </citation>
    <scope>NUCLEOTIDE SEQUENCE [LARGE SCALE GENOMIC DNA]</scope>
    <source>
        <strain evidence="3">TISTR 1535</strain>
    </source>
</reference>
<evidence type="ECO:0000313" key="3">
    <source>
        <dbReference type="Proteomes" id="UP001597502"/>
    </source>
</evidence>
<evidence type="ECO:0000256" key="1">
    <source>
        <dbReference type="ARBA" id="ARBA00009820"/>
    </source>
</evidence>
<proteinExistence type="inferred from homology"/>
<dbReference type="Gene3D" id="2.130.10.10">
    <property type="entry name" value="YVTN repeat-like/Quinoprotein amine dehydrogenase"/>
    <property type="match status" value="1"/>
</dbReference>
<dbReference type="Pfam" id="PF07676">
    <property type="entry name" value="PD40"/>
    <property type="match status" value="3"/>
</dbReference>
<sequence>MTLKMKNISFIAGMIVLFVLLWGAGSFTGEPDGFSGFGRTTAISPDDSELVFSYYHGDDAALYTVPVSGGEAELLAKPEEGKSFLHPAFSPNGKKIAFVEQWETEERRYSQVRIFNREEQSIAQRINTKGYMTEAAFSPDGKSLYFLKADTYKNYSPIASERPHEFDVYRMNLETKETEQITFEQGYDMSSLAVTPDGKQLMFRTYREHDQLVFHSMEDGNEKSIVPKGDFASKAPMISSPTLSPDGQYVVFTDVATKDENGTFVYEAFRMDLETKQAEQLTSFYEHVTHPVFFHNKDKLMVTVDKNFAGRNPEYSYWQINTDGEERERVTIEIPEETNDN</sequence>
<dbReference type="EMBL" id="JBHUNA010000005">
    <property type="protein sequence ID" value="MFD2759926.1"/>
    <property type="molecule type" value="Genomic_DNA"/>
</dbReference>
<dbReference type="RefSeq" id="WP_382390903.1">
    <property type="nucleotide sequence ID" value="NZ_JBHUNA010000005.1"/>
</dbReference>
<dbReference type="PANTHER" id="PTHR36842:SF1">
    <property type="entry name" value="PROTEIN TOLB"/>
    <property type="match status" value="1"/>
</dbReference>
<organism evidence="2 3">
    <name type="scientific">Lentibacillus juripiscarius</name>
    <dbReference type="NCBI Taxonomy" id="257446"/>
    <lineage>
        <taxon>Bacteria</taxon>
        <taxon>Bacillati</taxon>
        <taxon>Bacillota</taxon>
        <taxon>Bacilli</taxon>
        <taxon>Bacillales</taxon>
        <taxon>Bacillaceae</taxon>
        <taxon>Lentibacillus</taxon>
    </lineage>
</organism>
<comment type="similarity">
    <text evidence="1">Belongs to the TolB family.</text>
</comment>
<comment type="caution">
    <text evidence="2">The sequence shown here is derived from an EMBL/GenBank/DDBJ whole genome shotgun (WGS) entry which is preliminary data.</text>
</comment>
<keyword evidence="3" id="KW-1185">Reference proteome</keyword>
<dbReference type="PANTHER" id="PTHR36842">
    <property type="entry name" value="PROTEIN TOLB HOMOLOG"/>
    <property type="match status" value="1"/>
</dbReference>
<dbReference type="Proteomes" id="UP001597502">
    <property type="component" value="Unassembled WGS sequence"/>
</dbReference>
<name>A0ABW5V282_9BACI</name>
<dbReference type="Gene3D" id="2.120.10.30">
    <property type="entry name" value="TolB, C-terminal domain"/>
    <property type="match status" value="1"/>
</dbReference>
<protein>
    <submittedName>
        <fullName evidence="2">Uncharacterized protein</fullName>
    </submittedName>
</protein>